<dbReference type="Gene3D" id="3.30.565.10">
    <property type="entry name" value="Histidine kinase-like ATPase, C-terminal domain"/>
    <property type="match status" value="1"/>
</dbReference>
<dbReference type="InterPro" id="IPR053159">
    <property type="entry name" value="Hybrid_Histidine_Kinase"/>
</dbReference>
<dbReference type="SUPFAM" id="SSF52540">
    <property type="entry name" value="P-loop containing nucleoside triphosphate hydrolases"/>
    <property type="match status" value="1"/>
</dbReference>
<dbReference type="Gene3D" id="3.30.450.40">
    <property type="match status" value="1"/>
</dbReference>
<dbReference type="Gene3D" id="2.10.70.100">
    <property type="match status" value="1"/>
</dbReference>
<dbReference type="InterPro" id="IPR003594">
    <property type="entry name" value="HATPase_dom"/>
</dbReference>
<dbReference type="InterPro" id="IPR035965">
    <property type="entry name" value="PAS-like_dom_sf"/>
</dbReference>
<dbReference type="SUPFAM" id="SSF55785">
    <property type="entry name" value="PYP-like sensor domain (PAS domain)"/>
    <property type="match status" value="1"/>
</dbReference>
<dbReference type="SUPFAM" id="SSF47384">
    <property type="entry name" value="Homodimeric domain of signal transducing histidine kinase"/>
    <property type="match status" value="1"/>
</dbReference>
<feature type="domain" description="PAC" evidence="6">
    <location>
        <begin position="1490"/>
        <end position="1539"/>
    </location>
</feature>
<evidence type="ECO:0000259" key="5">
    <source>
        <dbReference type="PROSITE" id="PS50109"/>
    </source>
</evidence>
<dbReference type="SUPFAM" id="SSF56112">
    <property type="entry name" value="Protein kinase-like (PK-like)"/>
    <property type="match status" value="1"/>
</dbReference>
<dbReference type="Proteomes" id="UP000245712">
    <property type="component" value="Unassembled WGS sequence"/>
</dbReference>
<dbReference type="InterPro" id="IPR000719">
    <property type="entry name" value="Prot_kinase_dom"/>
</dbReference>
<accession>A0ABX5KTH5</accession>
<organism evidence="7 8">
    <name type="scientific">Paraburkholderia unamae</name>
    <dbReference type="NCBI Taxonomy" id="219649"/>
    <lineage>
        <taxon>Bacteria</taxon>
        <taxon>Pseudomonadati</taxon>
        <taxon>Pseudomonadota</taxon>
        <taxon>Betaproteobacteria</taxon>
        <taxon>Burkholderiales</taxon>
        <taxon>Burkholderiaceae</taxon>
        <taxon>Paraburkholderia</taxon>
    </lineage>
</organism>
<gene>
    <name evidence="7" type="ORF">C7402_103501</name>
</gene>
<reference evidence="7 8" key="1">
    <citation type="submission" date="2018-05" db="EMBL/GenBank/DDBJ databases">
        <title>Genomic Encyclopedia of Type Strains, Phase IV (KMG-V): Genome sequencing to study the core and pangenomes of soil and plant-associated prokaryotes.</title>
        <authorList>
            <person name="Whitman W."/>
        </authorList>
    </citation>
    <scope>NUCLEOTIDE SEQUENCE [LARGE SCALE GENOMIC DNA]</scope>
    <source>
        <strain evidence="7 8">SCZa-39</strain>
    </source>
</reference>
<dbReference type="PROSITE" id="PS50113">
    <property type="entry name" value="PAC"/>
    <property type="match status" value="1"/>
</dbReference>
<dbReference type="PROSITE" id="PS50011">
    <property type="entry name" value="PROTEIN_KINASE_DOM"/>
    <property type="match status" value="1"/>
</dbReference>
<proteinExistence type="predicted"/>
<dbReference type="Pfam" id="PF00512">
    <property type="entry name" value="HisKA"/>
    <property type="match status" value="1"/>
</dbReference>
<dbReference type="InterPro" id="IPR027417">
    <property type="entry name" value="P-loop_NTPase"/>
</dbReference>
<dbReference type="PANTHER" id="PTHR43642">
    <property type="entry name" value="HYBRID SIGNAL TRANSDUCTION HISTIDINE KINASE G"/>
    <property type="match status" value="1"/>
</dbReference>
<dbReference type="SMART" id="SM00388">
    <property type="entry name" value="HisKA"/>
    <property type="match status" value="1"/>
</dbReference>
<dbReference type="InterPro" id="IPR000014">
    <property type="entry name" value="PAS"/>
</dbReference>
<dbReference type="Gene3D" id="1.10.510.10">
    <property type="entry name" value="Transferase(Phosphotransferase) domain 1"/>
    <property type="match status" value="1"/>
</dbReference>
<name>A0ABX5KTH5_9BURK</name>
<dbReference type="SMART" id="SM00086">
    <property type="entry name" value="PAC"/>
    <property type="match status" value="1"/>
</dbReference>
<keyword evidence="3" id="KW-0597">Phosphoprotein</keyword>
<dbReference type="InterPro" id="IPR004358">
    <property type="entry name" value="Sig_transdc_His_kin-like_C"/>
</dbReference>
<dbReference type="SUPFAM" id="SSF55781">
    <property type="entry name" value="GAF domain-like"/>
    <property type="match status" value="1"/>
</dbReference>
<dbReference type="InterPro" id="IPR000700">
    <property type="entry name" value="PAS-assoc_C"/>
</dbReference>
<evidence type="ECO:0000259" key="4">
    <source>
        <dbReference type="PROSITE" id="PS50011"/>
    </source>
</evidence>
<dbReference type="Pfam" id="PF08447">
    <property type="entry name" value="PAS_3"/>
    <property type="match status" value="1"/>
</dbReference>
<dbReference type="EC" id="2.7.13.3" evidence="2"/>
<dbReference type="InterPro" id="IPR001610">
    <property type="entry name" value="PAC"/>
</dbReference>
<dbReference type="InterPro" id="IPR003018">
    <property type="entry name" value="GAF"/>
</dbReference>
<evidence type="ECO:0000256" key="2">
    <source>
        <dbReference type="ARBA" id="ARBA00012438"/>
    </source>
</evidence>
<dbReference type="InterPro" id="IPR013655">
    <property type="entry name" value="PAS_fold_3"/>
</dbReference>
<dbReference type="InterPro" id="IPR029016">
    <property type="entry name" value="GAF-like_dom_sf"/>
</dbReference>
<dbReference type="InterPro" id="IPR036097">
    <property type="entry name" value="HisK_dim/P_sf"/>
</dbReference>
<feature type="domain" description="Protein kinase" evidence="4">
    <location>
        <begin position="1"/>
        <end position="218"/>
    </location>
</feature>
<dbReference type="SUPFAM" id="SSF55874">
    <property type="entry name" value="ATPase domain of HSP90 chaperone/DNA topoisomerase II/histidine kinase"/>
    <property type="match status" value="1"/>
</dbReference>
<dbReference type="SMART" id="SM00387">
    <property type="entry name" value="HATPase_c"/>
    <property type="match status" value="1"/>
</dbReference>
<dbReference type="Pfam" id="PF01590">
    <property type="entry name" value="GAF"/>
    <property type="match status" value="1"/>
</dbReference>
<comment type="caution">
    <text evidence="7">The sequence shown here is derived from an EMBL/GenBank/DDBJ whole genome shotgun (WGS) entry which is preliminary data.</text>
</comment>
<dbReference type="CDD" id="cd00130">
    <property type="entry name" value="PAS"/>
    <property type="match status" value="1"/>
</dbReference>
<dbReference type="Gene3D" id="3.40.50.300">
    <property type="entry name" value="P-loop containing nucleotide triphosphate hydrolases"/>
    <property type="match status" value="1"/>
</dbReference>
<dbReference type="InterPro" id="IPR005467">
    <property type="entry name" value="His_kinase_dom"/>
</dbReference>
<dbReference type="SMART" id="SM00220">
    <property type="entry name" value="S_TKc"/>
    <property type="match status" value="1"/>
</dbReference>
<dbReference type="Pfam" id="PF00069">
    <property type="entry name" value="Pkinase"/>
    <property type="match status" value="1"/>
</dbReference>
<dbReference type="InterPro" id="IPR041664">
    <property type="entry name" value="AAA_16"/>
</dbReference>
<dbReference type="Pfam" id="PF13191">
    <property type="entry name" value="AAA_16"/>
    <property type="match status" value="1"/>
</dbReference>
<dbReference type="Pfam" id="PF02518">
    <property type="entry name" value="HATPase_c"/>
    <property type="match status" value="1"/>
</dbReference>
<evidence type="ECO:0000256" key="1">
    <source>
        <dbReference type="ARBA" id="ARBA00000085"/>
    </source>
</evidence>
<dbReference type="EMBL" id="QEOB01000003">
    <property type="protein sequence ID" value="PVX85923.1"/>
    <property type="molecule type" value="Genomic_DNA"/>
</dbReference>
<dbReference type="InterPro" id="IPR003661">
    <property type="entry name" value="HisK_dim/P_dom"/>
</dbReference>
<sequence>MALAPELNPEWAAQPLALTRHQGRTVLLMSDPGGEPLDGLIEQNKGRPLDLVRLLKTAIGLASVLSRAHRQGVIHKDVKPANALVDDSGRAWLTGFGIATRLHRERPQAVPPEFIAGTFAYMSPEQTGRMNRSVDSRSDLYSLGVTLYELFTGELPFAGADPMEWVHCHIARQPLPPVKRRPDIPLLVSAVIMKLLAKTADERYQTAVGLTRDLQRCLREWKTHGRVEAFALGEDDTPDRLLIPEKLYGRAAEIEILLASFERVVGSGKSELVLVSGHSGIGKSSVVNELHKALVPPRGHFASGKFDQYKHDIPYATLAQAFQGLIRQILAKDDQELKVWRNAIMDALGSNAQIIIDLVPDLKHAIGDQQPVAELPPQDAQNRLKLVFRRFVSVFTRDHPLALFLDDLQWLDTASLDLMEDLLTHPDVKHLLLVGAYRNNEVTSAHAFFQKIEAIQHAGTLVSHVVLGPLTRSDLQELVEDTLHCVPSRARPLAELLEERTDGNPFFTIQFLSALAEDALLTFDYGDGRWSWDLNRIRTRGYTNNVVDLMVHKLNRLSNGAQQALQHLACLGNSASLATLRMVYLESDEQLHEHLWEAAQAGLISRSQETYRFVHDRIQEAAYSLIPLQARAEEHLRIGLLMETRIPADELEEVIFEVAIQLNHGAHLVTGMVERERIARVNLAAGRRAKLSTAYASALEYLRAGRDCLTHAAWDQNYDLVFAIECLLAECEMLTANAVAVEERLGLLANRACNAHDLALVTRLRLTLYELIGQSERGVEVFIEYQRGRGFEWSTHPDDDEVLQEYDRIWSLLGARELEDLVDLPLITDRDLLDDLAVLTEVVLQAMYINSGLLALVLCRMVCISIEHGNSDAACFAYVSLGMLAGPRFSNYQAGFRLGKLGLDLVEKRGLRRYQARVYLRFGSHIVPWGQHVREGRDLLRQAFDAANMAGDLTFAAYSFNNLNTILLAAGVCLTDVQLHGEAGLQFAERLRFGRAIASIAPQLALVRSLRGLTDKFGSLSDGSFDEVGFEEQVATRSALLIPCCFYWIRKLQARYLACDYAGALEASAKAKPLLWASSSFFEAAEYHFYSALAIAGHLESVSDESRGEYLNALIGHQAQLAIWNANCPETFEDRFVLVHAEVARVELRDIDAMRLYERAIACAHASGFIHNEAIVCEIAGGFHLSRDIETAGYAYLGRARNCYDRWGAAGKVKQLDERYPRLRAGRLSLPSAASGDPVAQLDVETVVKASQAISSEMLLPSLIQTLMRIAMEHAGAERGVLMQIREEGLKVEAEAITGSGRIEITHQPAIVGPLDLPQSILQVVARTQERVLLDDASIDLIYSKDEYIQHKRARSILCLPIVKQGTLFGVLYLENNLASGVFTYGKVAVLQLLASQAAISLGSAGLFAGLQRSEAFLAQGQRISHTGSFGWRVENEQYYWSNETYDILEYGLDVRASMDLTLQRTHPDDHDRVKRAFDQPLSEERESDFDIEYRLMMPDGRIKHVHATGRRADAGDLDFVGAIRDITERKRAEVNLRQALTDLAHISRVTTMGELTASLAHEISQPIVAVIANAEASLRWLDRDPPKFEKTRESAERIVRDGHRAAQIIDRIRAQFKKEVLEPAVFCINEIVGETVELLSREAQRFDISVRAELETGLPSVVGDRVQIQQVMMNLILNSIEATKASDGLREMVVKSERADDEWILVSVSDTGAGVPPQLAQQIFDPFFTTKPHGTGMGLRISRSIVEAHGGRLWVSEGPRRGAVFQFMIPGAGGNTEVPAELRSR</sequence>
<dbReference type="NCBIfam" id="TIGR00229">
    <property type="entry name" value="sensory_box"/>
    <property type="match status" value="1"/>
</dbReference>
<dbReference type="CDD" id="cd14014">
    <property type="entry name" value="STKc_PknB_like"/>
    <property type="match status" value="1"/>
</dbReference>
<protein>
    <recommendedName>
        <fullName evidence="2">histidine kinase</fullName>
        <ecNumber evidence="2">2.7.13.3</ecNumber>
    </recommendedName>
</protein>
<evidence type="ECO:0000256" key="3">
    <source>
        <dbReference type="ARBA" id="ARBA00022553"/>
    </source>
</evidence>
<dbReference type="RefSeq" id="WP_116610407.1">
    <property type="nucleotide sequence ID" value="NZ_QEOB01000003.1"/>
</dbReference>
<evidence type="ECO:0000313" key="7">
    <source>
        <dbReference type="EMBL" id="PVX85923.1"/>
    </source>
</evidence>
<dbReference type="InterPro" id="IPR036890">
    <property type="entry name" value="HATPase_C_sf"/>
</dbReference>
<evidence type="ECO:0000259" key="6">
    <source>
        <dbReference type="PROSITE" id="PS50113"/>
    </source>
</evidence>
<dbReference type="PANTHER" id="PTHR43642:SF1">
    <property type="entry name" value="HYBRID SIGNAL TRANSDUCTION HISTIDINE KINASE G"/>
    <property type="match status" value="1"/>
</dbReference>
<feature type="domain" description="Histidine kinase" evidence="5">
    <location>
        <begin position="1559"/>
        <end position="1774"/>
    </location>
</feature>
<dbReference type="InterPro" id="IPR011009">
    <property type="entry name" value="Kinase-like_dom_sf"/>
</dbReference>
<dbReference type="Gene3D" id="3.30.450.20">
    <property type="entry name" value="PAS domain"/>
    <property type="match status" value="1"/>
</dbReference>
<comment type="catalytic activity">
    <reaction evidence="1">
        <text>ATP + protein L-histidine = ADP + protein N-phospho-L-histidine.</text>
        <dbReference type="EC" id="2.7.13.3"/>
    </reaction>
</comment>
<keyword evidence="8" id="KW-1185">Reference proteome</keyword>
<dbReference type="CDD" id="cd00082">
    <property type="entry name" value="HisKA"/>
    <property type="match status" value="1"/>
</dbReference>
<dbReference type="PROSITE" id="PS50109">
    <property type="entry name" value="HIS_KIN"/>
    <property type="match status" value="1"/>
</dbReference>
<dbReference type="Gene3D" id="1.10.287.130">
    <property type="match status" value="1"/>
</dbReference>
<evidence type="ECO:0000313" key="8">
    <source>
        <dbReference type="Proteomes" id="UP000245712"/>
    </source>
</evidence>
<dbReference type="PRINTS" id="PR00344">
    <property type="entry name" value="BCTRLSENSOR"/>
</dbReference>
<dbReference type="SMART" id="SM00065">
    <property type="entry name" value="GAF"/>
    <property type="match status" value="1"/>
</dbReference>